<feature type="region of interest" description="Disordered" evidence="1">
    <location>
        <begin position="73"/>
        <end position="119"/>
    </location>
</feature>
<feature type="compositionally biased region" description="Basic residues" evidence="1">
    <location>
        <begin position="95"/>
        <end position="106"/>
    </location>
</feature>
<protein>
    <submittedName>
        <fullName evidence="2">Uncharacterized protein</fullName>
    </submittedName>
</protein>
<keyword evidence="3" id="KW-1185">Reference proteome</keyword>
<comment type="caution">
    <text evidence="2">The sequence shown here is derived from an EMBL/GenBank/DDBJ whole genome shotgun (WGS) entry which is preliminary data.</text>
</comment>
<sequence>MSMNSGRDLNHAYEREMNTPKFQRRANRIHHLLAQRRKPPLVTKSTGLLCHTYIAQILPLLLKSISTEKERPGSALSISLTHRSEEAARSTARGRCTRNSRPHSRPKTPPSSCSWRTRKDPKFRHELEDGERGANIPHNMFWVVSVCGRDLGVHWRGVEGWSAEKSQPTAQISLGREDMMRVCHGEGPLRNVCVGGSEERCVTRNESYDAVPPRNSKSMIIMLQFTALSSDWMHISPVETTSYSPRWEVETDEEASGPGGAFDLDPSFSRPADYIHLAIATKGDVAFVTIKGLIRGYVMRQALAEITDKCPGDLVHGFQGKGDVGSSCSGELTLKTSSRMRSYREPHTIRQYRRTQSWLKSWNHKDRCGFSDWKRGLCDVQATWVLGRV</sequence>
<dbReference type="AlphaFoldDB" id="A0AA39JTC1"/>
<evidence type="ECO:0000256" key="1">
    <source>
        <dbReference type="SAM" id="MobiDB-lite"/>
    </source>
</evidence>
<organism evidence="2 3">
    <name type="scientific">Armillaria borealis</name>
    <dbReference type="NCBI Taxonomy" id="47425"/>
    <lineage>
        <taxon>Eukaryota</taxon>
        <taxon>Fungi</taxon>
        <taxon>Dikarya</taxon>
        <taxon>Basidiomycota</taxon>
        <taxon>Agaricomycotina</taxon>
        <taxon>Agaricomycetes</taxon>
        <taxon>Agaricomycetidae</taxon>
        <taxon>Agaricales</taxon>
        <taxon>Marasmiineae</taxon>
        <taxon>Physalacriaceae</taxon>
        <taxon>Armillaria</taxon>
    </lineage>
</organism>
<proteinExistence type="predicted"/>
<evidence type="ECO:0000313" key="3">
    <source>
        <dbReference type="Proteomes" id="UP001175226"/>
    </source>
</evidence>
<dbReference type="EMBL" id="JAUEPT010000009">
    <property type="protein sequence ID" value="KAK0448552.1"/>
    <property type="molecule type" value="Genomic_DNA"/>
</dbReference>
<gene>
    <name evidence="2" type="ORF">EV421DRAFT_1999124</name>
</gene>
<dbReference type="Proteomes" id="UP001175226">
    <property type="component" value="Unassembled WGS sequence"/>
</dbReference>
<name>A0AA39JTC1_9AGAR</name>
<accession>A0AA39JTC1</accession>
<reference evidence="2" key="1">
    <citation type="submission" date="2023-06" db="EMBL/GenBank/DDBJ databases">
        <authorList>
            <consortium name="Lawrence Berkeley National Laboratory"/>
            <person name="Ahrendt S."/>
            <person name="Sahu N."/>
            <person name="Indic B."/>
            <person name="Wong-Bajracharya J."/>
            <person name="Merenyi Z."/>
            <person name="Ke H.-M."/>
            <person name="Monk M."/>
            <person name="Kocsube S."/>
            <person name="Drula E."/>
            <person name="Lipzen A."/>
            <person name="Balint B."/>
            <person name="Henrissat B."/>
            <person name="Andreopoulos B."/>
            <person name="Martin F.M."/>
            <person name="Harder C.B."/>
            <person name="Rigling D."/>
            <person name="Ford K.L."/>
            <person name="Foster G.D."/>
            <person name="Pangilinan J."/>
            <person name="Papanicolaou A."/>
            <person name="Barry K."/>
            <person name="LaButti K."/>
            <person name="Viragh M."/>
            <person name="Koriabine M."/>
            <person name="Yan M."/>
            <person name="Riley R."/>
            <person name="Champramary S."/>
            <person name="Plett K.L."/>
            <person name="Tsai I.J."/>
            <person name="Slot J."/>
            <person name="Sipos G."/>
            <person name="Plett J."/>
            <person name="Nagy L.G."/>
            <person name="Grigoriev I.V."/>
        </authorList>
    </citation>
    <scope>NUCLEOTIDE SEQUENCE</scope>
    <source>
        <strain evidence="2">FPL87.14</strain>
    </source>
</reference>
<evidence type="ECO:0000313" key="2">
    <source>
        <dbReference type="EMBL" id="KAK0448552.1"/>
    </source>
</evidence>